<evidence type="ECO:0000313" key="2">
    <source>
        <dbReference type="Proteomes" id="UP000499080"/>
    </source>
</evidence>
<accession>A0A4Y2ML03</accession>
<protein>
    <submittedName>
        <fullName evidence="1">Uncharacterized protein</fullName>
    </submittedName>
</protein>
<organism evidence="1 2">
    <name type="scientific">Araneus ventricosus</name>
    <name type="common">Orbweaver spider</name>
    <name type="synonym">Epeira ventricosa</name>
    <dbReference type="NCBI Taxonomy" id="182803"/>
    <lineage>
        <taxon>Eukaryota</taxon>
        <taxon>Metazoa</taxon>
        <taxon>Ecdysozoa</taxon>
        <taxon>Arthropoda</taxon>
        <taxon>Chelicerata</taxon>
        <taxon>Arachnida</taxon>
        <taxon>Araneae</taxon>
        <taxon>Araneomorphae</taxon>
        <taxon>Entelegynae</taxon>
        <taxon>Araneoidea</taxon>
        <taxon>Araneidae</taxon>
        <taxon>Araneus</taxon>
    </lineage>
</organism>
<reference evidence="1 2" key="1">
    <citation type="journal article" date="2019" name="Sci. Rep.">
        <title>Orb-weaving spider Araneus ventricosus genome elucidates the spidroin gene catalogue.</title>
        <authorList>
            <person name="Kono N."/>
            <person name="Nakamura H."/>
            <person name="Ohtoshi R."/>
            <person name="Moran D.A.P."/>
            <person name="Shinohara A."/>
            <person name="Yoshida Y."/>
            <person name="Fujiwara M."/>
            <person name="Mori M."/>
            <person name="Tomita M."/>
            <person name="Arakawa K."/>
        </authorList>
    </citation>
    <scope>NUCLEOTIDE SEQUENCE [LARGE SCALE GENOMIC DNA]</scope>
</reference>
<dbReference type="EMBL" id="BGPR01007483">
    <property type="protein sequence ID" value="GBN27172.1"/>
    <property type="molecule type" value="Genomic_DNA"/>
</dbReference>
<dbReference type="Proteomes" id="UP000499080">
    <property type="component" value="Unassembled WGS sequence"/>
</dbReference>
<keyword evidence="2" id="KW-1185">Reference proteome</keyword>
<dbReference type="AlphaFoldDB" id="A0A4Y2ML03"/>
<sequence length="100" mass="11334">MDFVILSRGQMTGTTNGQAASLQNFLPLHWEDIWPPMYDLACNRLAYTVDLLWNCVSNQESSGPEVESLPLDYILPWKLGNMMSYQVLSSPYGHRPNLQG</sequence>
<gene>
    <name evidence="1" type="ORF">AVEN_83867_1</name>
</gene>
<evidence type="ECO:0000313" key="1">
    <source>
        <dbReference type="EMBL" id="GBN27172.1"/>
    </source>
</evidence>
<comment type="caution">
    <text evidence="1">The sequence shown here is derived from an EMBL/GenBank/DDBJ whole genome shotgun (WGS) entry which is preliminary data.</text>
</comment>
<proteinExistence type="predicted"/>
<name>A0A4Y2ML03_ARAVE</name>